<feature type="transmembrane region" description="Helical" evidence="15">
    <location>
        <begin position="6"/>
        <end position="24"/>
    </location>
</feature>
<evidence type="ECO:0000256" key="13">
    <source>
        <dbReference type="ARBA" id="ARBA00064647"/>
    </source>
</evidence>
<keyword evidence="9 14" id="KW-0496">Mitochondrion</keyword>
<dbReference type="GO" id="GO:0031966">
    <property type="term" value="C:mitochondrial membrane"/>
    <property type="evidence" value="ECO:0007669"/>
    <property type="project" value="UniProtKB-SubCell"/>
</dbReference>
<proteinExistence type="inferred from homology"/>
<evidence type="ECO:0000256" key="2">
    <source>
        <dbReference type="ARBA" id="ARBA00008892"/>
    </source>
</evidence>
<dbReference type="GO" id="GO:0015078">
    <property type="term" value="F:proton transmembrane transporter activity"/>
    <property type="evidence" value="ECO:0007669"/>
    <property type="project" value="InterPro"/>
</dbReference>
<geneLocation type="mitochondrion" evidence="16"/>
<evidence type="ECO:0000256" key="3">
    <source>
        <dbReference type="ARBA" id="ARBA00022448"/>
    </source>
</evidence>
<evidence type="ECO:0000256" key="5">
    <source>
        <dbReference type="ARBA" id="ARBA00022692"/>
    </source>
</evidence>
<comment type="function">
    <text evidence="12">Subunit 8, of the mitochondrial membrane ATP synthase complex (F(1)F(0) ATP synthase or Complex V) that produces ATP from ADP in the presence of a proton gradient across the membrane which is generated by electron transport complexes of the respiratory chain. ATP synthase complex consist of a soluble F(1) head domain - the catalytic core - and a membrane F(1) domain - the membrane proton channel. These two domains are linked by a central stalk rotating inside the F(1) region and a stationary peripheral stalk. During catalysis, ATP synthesis in the catalytic domain of F(1) is coupled via a rotary mechanism of the central stalk subunits to proton translocation. In vivo, can only synthesize ATP although its ATP hydrolase activity can be activated artificially in vitro. Part of the complex F(0) domain.</text>
</comment>
<dbReference type="AlphaFoldDB" id="A0A7H1KFH2"/>
<evidence type="ECO:0000256" key="12">
    <source>
        <dbReference type="ARBA" id="ARBA00053067"/>
    </source>
</evidence>
<evidence type="ECO:0000313" key="16">
    <source>
        <dbReference type="EMBL" id="QNT25981.1"/>
    </source>
</evidence>
<dbReference type="GO" id="GO:0015986">
    <property type="term" value="P:proton motive force-driven ATP synthesis"/>
    <property type="evidence" value="ECO:0007669"/>
    <property type="project" value="InterPro"/>
</dbReference>
<keyword evidence="5 14" id="KW-0812">Transmembrane</keyword>
<accession>A0A7H1KFH2</accession>
<dbReference type="InterPro" id="IPR050635">
    <property type="entry name" value="ATPase_protein_8"/>
</dbReference>
<dbReference type="RefSeq" id="YP_009936933.1">
    <property type="nucleotide sequence ID" value="NC_050876.1"/>
</dbReference>
<keyword evidence="4 14" id="KW-0138">CF(0)</keyword>
<evidence type="ECO:0000256" key="6">
    <source>
        <dbReference type="ARBA" id="ARBA00022781"/>
    </source>
</evidence>
<dbReference type="PANTHER" id="PTHR39937:SF1">
    <property type="entry name" value="ATP SYNTHASE PROTEIN 8"/>
    <property type="match status" value="1"/>
</dbReference>
<dbReference type="GO" id="GO:0045259">
    <property type="term" value="C:proton-transporting ATP synthase complex"/>
    <property type="evidence" value="ECO:0007669"/>
    <property type="project" value="UniProtKB-KW"/>
</dbReference>
<evidence type="ECO:0000256" key="14">
    <source>
        <dbReference type="RuleBase" id="RU003661"/>
    </source>
</evidence>
<evidence type="ECO:0000256" key="10">
    <source>
        <dbReference type="ARBA" id="ARBA00023136"/>
    </source>
</evidence>
<evidence type="ECO:0000256" key="1">
    <source>
        <dbReference type="ARBA" id="ARBA00004304"/>
    </source>
</evidence>
<comment type="similarity">
    <text evidence="2 14">Belongs to the ATPase protein 8 family.</text>
</comment>
<keyword evidence="3 14" id="KW-0813">Transport</keyword>
<comment type="subunit">
    <text evidence="13">Component of the ATP synthase complex composed at least of ATP5F1A/subunit alpha, ATP5F1B/subunit beta, ATP5MC1/subunit c (homooctomer), MT-ATP6/subunit a, MT-ATP8/subunit 8, ATP5ME/subunit e, ATP5MF/subunit f, ATP5MG/subunit g, ATP5MK/subunit k, ATP5MJ/subunit j, ATP5F1C/subunit gamma, ATP5F1D/subunit delta, ATP5F1E/subunit epsilon, ATP5PF/subunit F6, ATP5PB/subunit b, ATP5PD/subunit d, ATP5PO/subunit OSCP. ATP synthase complex consists of a soluble F(1) head domain (subunits alpha(3) and beta(3)) - the catalytic core - and a membrane F(0) domain - the membrane proton channel (subunits c, a, 8, e, f, g, k and j). These two domains are linked by a central stalk (subunits gamma, delta, and epsilon) rotating inside the F1 region and a stationary peripheral stalk (subunits F6, b, d, and OSCP).</text>
</comment>
<dbReference type="InterPro" id="IPR001421">
    <property type="entry name" value="ATP8_metazoa"/>
</dbReference>
<evidence type="ECO:0000256" key="11">
    <source>
        <dbReference type="ARBA" id="ARBA00023310"/>
    </source>
</evidence>
<dbReference type="PANTHER" id="PTHR39937">
    <property type="entry name" value="ATP SYNTHASE PROTEIN 8"/>
    <property type="match status" value="1"/>
</dbReference>
<reference evidence="16" key="1">
    <citation type="submission" date="2020-07" db="EMBL/GenBank/DDBJ databases">
        <title>Characterization of the complete mitochondrial genome of Hyphessobrycon herbertaxelrodi (Characiformes, Characidae) and phylogenetic studies of Characiformes.</title>
        <authorList>
            <person name="Zhang K."/>
            <person name="Liu B."/>
        </authorList>
    </citation>
    <scope>NUCLEOTIDE SEQUENCE</scope>
</reference>
<evidence type="ECO:0000256" key="8">
    <source>
        <dbReference type="ARBA" id="ARBA00023065"/>
    </source>
</evidence>
<comment type="subcellular location">
    <subcellularLocation>
        <location evidence="1 14">Mitochondrion membrane</location>
        <topology evidence="1 14">Single-pass membrane protein</topology>
    </subcellularLocation>
</comment>
<dbReference type="CTD" id="4509"/>
<gene>
    <name evidence="16" type="primary">ATP8</name>
</gene>
<keyword evidence="8 14" id="KW-0406">Ion transport</keyword>
<dbReference type="Pfam" id="PF00895">
    <property type="entry name" value="ATP-synt_8"/>
    <property type="match status" value="1"/>
</dbReference>
<protein>
    <recommendedName>
        <fullName evidence="14">ATP synthase complex subunit 8</fullName>
    </recommendedName>
</protein>
<keyword evidence="7 15" id="KW-1133">Transmembrane helix</keyword>
<evidence type="ECO:0000256" key="7">
    <source>
        <dbReference type="ARBA" id="ARBA00022989"/>
    </source>
</evidence>
<evidence type="ECO:0000256" key="9">
    <source>
        <dbReference type="ARBA" id="ARBA00023128"/>
    </source>
</evidence>
<dbReference type="EMBL" id="MT769327">
    <property type="protein sequence ID" value="QNT25981.1"/>
    <property type="molecule type" value="Genomic_DNA"/>
</dbReference>
<keyword evidence="10 15" id="KW-0472">Membrane</keyword>
<evidence type="ECO:0000256" key="4">
    <source>
        <dbReference type="ARBA" id="ARBA00022547"/>
    </source>
</evidence>
<dbReference type="GeneID" id="59447148"/>
<keyword evidence="6 14" id="KW-0375">Hydrogen ion transport</keyword>
<sequence>MPQLMLKPWFTTFMFSWVVFLAIIPSKVMKYSFNNDPETSNVLKLKTNAWGWNWHGILWPILNPLLF</sequence>
<keyword evidence="11" id="KW-0066">ATP synthesis</keyword>
<organism evidence="16">
    <name type="scientific">Hyphessobrycon herbertaxelrodi</name>
    <dbReference type="NCBI Taxonomy" id="681895"/>
    <lineage>
        <taxon>Eukaryota</taxon>
        <taxon>Metazoa</taxon>
        <taxon>Chordata</taxon>
        <taxon>Craniata</taxon>
        <taxon>Vertebrata</taxon>
        <taxon>Euteleostomi</taxon>
        <taxon>Actinopterygii</taxon>
        <taxon>Neopterygii</taxon>
        <taxon>Teleostei</taxon>
        <taxon>Ostariophysi</taxon>
        <taxon>Characiformes</taxon>
        <taxon>Characoidei</taxon>
        <taxon>Acestrorhamphidae</taxon>
        <taxon>Hyphessobryconinae</taxon>
        <taxon>Hyphessobrycon</taxon>
    </lineage>
</organism>
<name>A0A7H1KFH2_9TELE</name>
<evidence type="ECO:0000256" key="15">
    <source>
        <dbReference type="SAM" id="Phobius"/>
    </source>
</evidence>